<dbReference type="InterPro" id="IPR051537">
    <property type="entry name" value="DNA_Adenine_Mtase"/>
</dbReference>
<dbReference type="PROSITE" id="PS00092">
    <property type="entry name" value="N6_MTASE"/>
    <property type="match status" value="1"/>
</dbReference>
<dbReference type="PANTHER" id="PTHR42933">
    <property type="entry name" value="SLR6095 PROTEIN"/>
    <property type="match status" value="1"/>
</dbReference>
<feature type="domain" description="DNA methylase adenine-specific" evidence="10">
    <location>
        <begin position="162"/>
        <end position="467"/>
    </location>
</feature>
<dbReference type="Pfam" id="PF12161">
    <property type="entry name" value="HsdM_N"/>
    <property type="match status" value="1"/>
</dbReference>
<dbReference type="Pfam" id="PF02384">
    <property type="entry name" value="N6_Mtase"/>
    <property type="match status" value="1"/>
</dbReference>
<dbReference type="SUPFAM" id="SSF53335">
    <property type="entry name" value="S-adenosyl-L-methionine-dependent methyltransferases"/>
    <property type="match status" value="1"/>
</dbReference>
<proteinExistence type="inferred from homology"/>
<keyword evidence="3" id="KW-0489">Methyltransferase</keyword>
<dbReference type="EMBL" id="PDEQ01000006">
    <property type="protein sequence ID" value="PEN12964.1"/>
    <property type="molecule type" value="Genomic_DNA"/>
</dbReference>
<evidence type="ECO:0000256" key="4">
    <source>
        <dbReference type="ARBA" id="ARBA00022679"/>
    </source>
</evidence>
<dbReference type="InterPro" id="IPR022749">
    <property type="entry name" value="D12N6_MeTrfase_N"/>
</dbReference>
<evidence type="ECO:0000256" key="3">
    <source>
        <dbReference type="ARBA" id="ARBA00022603"/>
    </source>
</evidence>
<dbReference type="InterPro" id="IPR002052">
    <property type="entry name" value="DNA_methylase_N6_adenine_CS"/>
</dbReference>
<evidence type="ECO:0000256" key="5">
    <source>
        <dbReference type="ARBA" id="ARBA00022691"/>
    </source>
</evidence>
<feature type="compositionally biased region" description="Acidic residues" evidence="9">
    <location>
        <begin position="687"/>
        <end position="696"/>
    </location>
</feature>
<keyword evidence="13" id="KW-1185">Reference proteome</keyword>
<dbReference type="AlphaFoldDB" id="A0A2A8CWJ5"/>
<evidence type="ECO:0000256" key="2">
    <source>
        <dbReference type="ARBA" id="ARBA00011900"/>
    </source>
</evidence>
<dbReference type="InterPro" id="IPR003356">
    <property type="entry name" value="DNA_methylase_A-5"/>
</dbReference>
<dbReference type="PANTHER" id="PTHR42933:SF3">
    <property type="entry name" value="TYPE I RESTRICTION ENZYME MJAVIII METHYLASE SUBUNIT"/>
    <property type="match status" value="1"/>
</dbReference>
<feature type="region of interest" description="Disordered" evidence="9">
    <location>
        <begin position="672"/>
        <end position="696"/>
    </location>
</feature>
<protein>
    <recommendedName>
        <fullName evidence="2">site-specific DNA-methyltransferase (adenine-specific)</fullName>
        <ecNumber evidence="2">2.1.1.72</ecNumber>
    </recommendedName>
</protein>
<gene>
    <name evidence="12" type="ORF">CRI94_12000</name>
</gene>
<evidence type="ECO:0000256" key="1">
    <source>
        <dbReference type="ARBA" id="ARBA00006594"/>
    </source>
</evidence>
<keyword evidence="12" id="KW-0378">Hydrolase</keyword>
<keyword evidence="4" id="KW-0808">Transferase</keyword>
<comment type="similarity">
    <text evidence="1">Belongs to the N(4)/N(6)-methyltransferase family.</text>
</comment>
<dbReference type="GO" id="GO:0008170">
    <property type="term" value="F:N-methyltransferase activity"/>
    <property type="evidence" value="ECO:0007669"/>
    <property type="project" value="InterPro"/>
</dbReference>
<keyword evidence="6" id="KW-0680">Restriction system</keyword>
<dbReference type="Proteomes" id="UP000220102">
    <property type="component" value="Unassembled WGS sequence"/>
</dbReference>
<comment type="catalytic activity">
    <reaction evidence="7">
        <text>a 2'-deoxyadenosine in DNA + S-adenosyl-L-methionine = an N(6)-methyl-2'-deoxyadenosine in DNA + S-adenosyl-L-homocysteine + H(+)</text>
        <dbReference type="Rhea" id="RHEA:15197"/>
        <dbReference type="Rhea" id="RHEA-COMP:12418"/>
        <dbReference type="Rhea" id="RHEA-COMP:12419"/>
        <dbReference type="ChEBI" id="CHEBI:15378"/>
        <dbReference type="ChEBI" id="CHEBI:57856"/>
        <dbReference type="ChEBI" id="CHEBI:59789"/>
        <dbReference type="ChEBI" id="CHEBI:90615"/>
        <dbReference type="ChEBI" id="CHEBI:90616"/>
        <dbReference type="EC" id="2.1.1.72"/>
    </reaction>
</comment>
<dbReference type="GO" id="GO:0009307">
    <property type="term" value="P:DNA restriction-modification system"/>
    <property type="evidence" value="ECO:0007669"/>
    <property type="project" value="UniProtKB-KW"/>
</dbReference>
<dbReference type="Gene3D" id="1.20.1260.30">
    <property type="match status" value="1"/>
</dbReference>
<reference evidence="12 13" key="1">
    <citation type="submission" date="2017-10" db="EMBL/GenBank/DDBJ databases">
        <title>Draft genome of Longibacter Salinarum.</title>
        <authorList>
            <person name="Goh K.M."/>
            <person name="Shamsir M.S."/>
            <person name="Lim S.W."/>
        </authorList>
    </citation>
    <scope>NUCLEOTIDE SEQUENCE [LARGE SCALE GENOMIC DNA]</scope>
    <source>
        <strain evidence="12 13">KCTC 52045</strain>
    </source>
</reference>
<dbReference type="EC" id="2.1.1.72" evidence="2"/>
<evidence type="ECO:0000256" key="9">
    <source>
        <dbReference type="SAM" id="MobiDB-lite"/>
    </source>
</evidence>
<dbReference type="PRINTS" id="PR00507">
    <property type="entry name" value="N12N6MTFRASE"/>
</dbReference>
<dbReference type="GO" id="GO:0003677">
    <property type="term" value="F:DNA binding"/>
    <property type="evidence" value="ECO:0007669"/>
    <property type="project" value="InterPro"/>
</dbReference>
<evidence type="ECO:0000259" key="11">
    <source>
        <dbReference type="Pfam" id="PF12161"/>
    </source>
</evidence>
<dbReference type="GO" id="GO:0009007">
    <property type="term" value="F:site-specific DNA-methyltransferase (adenine-specific) activity"/>
    <property type="evidence" value="ECO:0007669"/>
    <property type="project" value="UniProtKB-EC"/>
</dbReference>
<name>A0A2A8CWJ5_9BACT</name>
<evidence type="ECO:0000259" key="10">
    <source>
        <dbReference type="Pfam" id="PF02384"/>
    </source>
</evidence>
<evidence type="ECO:0000256" key="7">
    <source>
        <dbReference type="ARBA" id="ARBA00047942"/>
    </source>
</evidence>
<feature type="domain" description="N6 adenine-specific DNA methyltransferase N-terminal" evidence="11">
    <location>
        <begin position="1"/>
        <end position="148"/>
    </location>
</feature>
<dbReference type="InterPro" id="IPR029063">
    <property type="entry name" value="SAM-dependent_MTases_sf"/>
</dbReference>
<dbReference type="OrthoDB" id="9814572at2"/>
<dbReference type="GO" id="GO:0032259">
    <property type="term" value="P:methylation"/>
    <property type="evidence" value="ECO:0007669"/>
    <property type="project" value="UniProtKB-KW"/>
</dbReference>
<dbReference type="GO" id="GO:0004519">
    <property type="term" value="F:endonuclease activity"/>
    <property type="evidence" value="ECO:0007669"/>
    <property type="project" value="UniProtKB-KW"/>
</dbReference>
<accession>A0A2A8CWJ5</accession>
<dbReference type="InterPro" id="IPR038333">
    <property type="entry name" value="T1MK-like_N_sf"/>
</dbReference>
<feature type="coiled-coil region" evidence="8">
    <location>
        <begin position="729"/>
        <end position="785"/>
    </location>
</feature>
<sequence>MDASEFKEYIFGMLFLKRASDVFEARYEEIFNRWIEKGKSPAEARKRAEHDARYGKTLFVPKGARWRYIDAYGDREDVSVITEGDDEYTAFVQEFTEDVGNHLNMALGGLERANAAELEGVLGHIDFNRKVGKTRLSDQKLRDLISHFNKYRLRNEDFEFPDLLGAAYEYLIKQFADTAGKKGGEFYTPREVVRLLVRLAEPEAGQRIYDPCVGSGGILVQARDYVVEHDQDAGDLGLYGQDENGGVWAICKMNLLLHGIRGADIRNEDTLSNPQHLEGGELMRFDRVITNPPFSQKYSKTNLSHEERFRYGYTSARSKRADLMFVQHMISSLRVGGKVCTVMPHGVLFRSRKEQGIRQGMIEDDLLEAVIGLPGNLFYNTGIPAAILIFRHKGDKPAERKGKVLFINADREYEEGRAQNHLRAEHIEKIVSTYRTFEDVDGYAKVVPVEDLENNDWNLNIRRYADNAPPPEPQDVRAHLYGGIPASEVEAKQDLFEAHGLDLSSVLTHASTGNGHGDYYAFRDALETKADIKKAIEADDALQAQEEALRDAFRSWWDDHRARVTALADGADVMKVRADFLDSFEAALRPVGLLDEFKVSGVIAEWWDALQNDFRTLSAQGFSGLIDSWVTSIQDAAARTDKDAPDPFDHRCIPQLLADYIAEIEGAEEALSEAQGRKDAFESGDPPGDDPVDDDWADEDAVRYDKFLGEHITDLEAEMKENPSRAADLQAAIKHCKKQQAQYKAIKAEIKEAKKTVKQLRGELLERLEAARKALDTEAEQVLVLTVARTVLADELSSYVDVHRQRVVAAFETWWDKYRTTMQDIKARREQTTAKLDGYLDAMGYA</sequence>
<keyword evidence="8" id="KW-0175">Coiled coil</keyword>
<keyword evidence="5" id="KW-0949">S-adenosyl-L-methionine</keyword>
<evidence type="ECO:0000256" key="6">
    <source>
        <dbReference type="ARBA" id="ARBA00022747"/>
    </source>
</evidence>
<evidence type="ECO:0000256" key="8">
    <source>
        <dbReference type="SAM" id="Coils"/>
    </source>
</evidence>
<comment type="caution">
    <text evidence="12">The sequence shown here is derived from an EMBL/GenBank/DDBJ whole genome shotgun (WGS) entry which is preliminary data.</text>
</comment>
<evidence type="ECO:0000313" key="12">
    <source>
        <dbReference type="EMBL" id="PEN12964.1"/>
    </source>
</evidence>
<keyword evidence="12" id="KW-0255">Endonuclease</keyword>
<dbReference type="Gene3D" id="3.40.50.150">
    <property type="entry name" value="Vaccinia Virus protein VP39"/>
    <property type="match status" value="1"/>
</dbReference>
<evidence type="ECO:0000313" key="13">
    <source>
        <dbReference type="Proteomes" id="UP000220102"/>
    </source>
</evidence>
<keyword evidence="12" id="KW-0540">Nuclease</keyword>
<organism evidence="12 13">
    <name type="scientific">Longibacter salinarum</name>
    <dbReference type="NCBI Taxonomy" id="1850348"/>
    <lineage>
        <taxon>Bacteria</taxon>
        <taxon>Pseudomonadati</taxon>
        <taxon>Rhodothermota</taxon>
        <taxon>Rhodothermia</taxon>
        <taxon>Rhodothermales</taxon>
        <taxon>Salisaetaceae</taxon>
        <taxon>Longibacter</taxon>
    </lineage>
</organism>